<protein>
    <submittedName>
        <fullName evidence="2">Uncharacterized protein</fullName>
    </submittedName>
</protein>
<proteinExistence type="predicted"/>
<evidence type="ECO:0000313" key="2">
    <source>
        <dbReference type="EMBL" id="VVN64620.1"/>
    </source>
</evidence>
<dbReference type="RefSeq" id="WP_191627424.1">
    <property type="nucleotide sequence ID" value="NZ_CABVHW010000001.1"/>
</dbReference>
<feature type="compositionally biased region" description="Acidic residues" evidence="1">
    <location>
        <begin position="11"/>
        <end position="23"/>
    </location>
</feature>
<organism evidence="2 3">
    <name type="scientific">Pseudomonas fluorescens</name>
    <dbReference type="NCBI Taxonomy" id="294"/>
    <lineage>
        <taxon>Bacteria</taxon>
        <taxon>Pseudomonadati</taxon>
        <taxon>Pseudomonadota</taxon>
        <taxon>Gammaproteobacteria</taxon>
        <taxon>Pseudomonadales</taxon>
        <taxon>Pseudomonadaceae</taxon>
        <taxon>Pseudomonas</taxon>
    </lineage>
</organism>
<gene>
    <name evidence="2" type="ORF">PS710_00019</name>
</gene>
<evidence type="ECO:0000313" key="3">
    <source>
        <dbReference type="Proteomes" id="UP000381093"/>
    </source>
</evidence>
<dbReference type="EMBL" id="CABVHW010000001">
    <property type="protein sequence ID" value="VVN64620.1"/>
    <property type="molecule type" value="Genomic_DNA"/>
</dbReference>
<feature type="region of interest" description="Disordered" evidence="1">
    <location>
        <begin position="1"/>
        <end position="53"/>
    </location>
</feature>
<name>A0A5E6ZDT9_PSEFL</name>
<dbReference type="AlphaFoldDB" id="A0A5E6ZDT9"/>
<dbReference type="Proteomes" id="UP000381093">
    <property type="component" value="Unassembled WGS sequence"/>
</dbReference>
<reference evidence="2 3" key="1">
    <citation type="submission" date="2019-09" db="EMBL/GenBank/DDBJ databases">
        <authorList>
            <person name="Chandra G."/>
            <person name="Truman W A."/>
        </authorList>
    </citation>
    <scope>NUCLEOTIDE SEQUENCE [LARGE SCALE GENOMIC DNA]</scope>
    <source>
        <strain evidence="2">PS710</strain>
    </source>
</reference>
<sequence length="53" mass="6333">MATDQKRPDPDDGNMDEPTEEELERQRRSMPDWKHPDDGKELSERDQERPLKP</sequence>
<accession>A0A5E6ZDT9</accession>
<evidence type="ECO:0000256" key="1">
    <source>
        <dbReference type="SAM" id="MobiDB-lite"/>
    </source>
</evidence>
<feature type="compositionally biased region" description="Basic and acidic residues" evidence="1">
    <location>
        <begin position="1"/>
        <end position="10"/>
    </location>
</feature>
<feature type="compositionally biased region" description="Basic and acidic residues" evidence="1">
    <location>
        <begin position="24"/>
        <end position="53"/>
    </location>
</feature>